<dbReference type="RefSeq" id="WP_204055583.1">
    <property type="nucleotide sequence ID" value="NZ_BAAAGP010000003.1"/>
</dbReference>
<evidence type="ECO:0000256" key="1">
    <source>
        <dbReference type="SAM" id="MobiDB-lite"/>
    </source>
</evidence>
<dbReference type="EMBL" id="BOOC01000003">
    <property type="protein sequence ID" value="GIH37867.1"/>
    <property type="molecule type" value="Genomic_DNA"/>
</dbReference>
<protein>
    <recommendedName>
        <fullName evidence="5">DUF4367 domain-containing protein</fullName>
    </recommendedName>
</protein>
<evidence type="ECO:0000313" key="3">
    <source>
        <dbReference type="EMBL" id="GIH37867.1"/>
    </source>
</evidence>
<keyword evidence="2" id="KW-0472">Membrane</keyword>
<keyword evidence="2" id="KW-1133">Transmembrane helix</keyword>
<reference evidence="3 4" key="1">
    <citation type="submission" date="2021-01" db="EMBL/GenBank/DDBJ databases">
        <title>Whole genome shotgun sequence of Microbispora corallina NBRC 16416.</title>
        <authorList>
            <person name="Komaki H."/>
            <person name="Tamura T."/>
        </authorList>
    </citation>
    <scope>NUCLEOTIDE SEQUENCE [LARGE SCALE GENOMIC DNA]</scope>
    <source>
        <strain evidence="3 4">NBRC 16416</strain>
    </source>
</reference>
<comment type="caution">
    <text evidence="3">The sequence shown here is derived from an EMBL/GenBank/DDBJ whole genome shotgun (WGS) entry which is preliminary data.</text>
</comment>
<dbReference type="Proteomes" id="UP000603904">
    <property type="component" value="Unassembled WGS sequence"/>
</dbReference>
<evidence type="ECO:0008006" key="5">
    <source>
        <dbReference type="Google" id="ProtNLM"/>
    </source>
</evidence>
<evidence type="ECO:0000313" key="4">
    <source>
        <dbReference type="Proteomes" id="UP000603904"/>
    </source>
</evidence>
<feature type="transmembrane region" description="Helical" evidence="2">
    <location>
        <begin position="109"/>
        <end position="134"/>
    </location>
</feature>
<sequence>MAPPSRPAVPPALRRTLAAALVGLALPPLAWALTAAGLAVLPYDPSARFGQGAVILLGAAPFLLVTAWPSLWAVRVRPAWHVALPAPPAAFLLWTLLDTVAWQLVPNRLVAVCLVLGLAYALTALFTTPGMLWWAQQVPLMAVGGPPPLVAPTAPPRRPLDPGIPLIAPDLPGYVVERVASRPGELRYVLRPAALHRAATPGERSASAVTVVVRSRVDPPGEDGPYEQAGPRTWSRAVDGGTIHVVDRDDATVVVRAGSRVPEAVLRRATSTLAPRPPSHFTPTAQD</sequence>
<gene>
    <name evidence="3" type="ORF">Mco01_08670</name>
</gene>
<organism evidence="3 4">
    <name type="scientific">Microbispora corallina</name>
    <dbReference type="NCBI Taxonomy" id="83302"/>
    <lineage>
        <taxon>Bacteria</taxon>
        <taxon>Bacillati</taxon>
        <taxon>Actinomycetota</taxon>
        <taxon>Actinomycetes</taxon>
        <taxon>Streptosporangiales</taxon>
        <taxon>Streptosporangiaceae</taxon>
        <taxon>Microbispora</taxon>
    </lineage>
</organism>
<keyword evidence="4" id="KW-1185">Reference proteome</keyword>
<feature type="transmembrane region" description="Helical" evidence="2">
    <location>
        <begin position="48"/>
        <end position="67"/>
    </location>
</feature>
<keyword evidence="2" id="KW-0812">Transmembrane</keyword>
<accession>A0ABQ4FSQ1</accession>
<proteinExistence type="predicted"/>
<name>A0ABQ4FSQ1_9ACTN</name>
<evidence type="ECO:0000256" key="2">
    <source>
        <dbReference type="SAM" id="Phobius"/>
    </source>
</evidence>
<feature type="region of interest" description="Disordered" evidence="1">
    <location>
        <begin position="268"/>
        <end position="287"/>
    </location>
</feature>